<comment type="subcellular location">
    <subcellularLocation>
        <location evidence="2 14">Cell membrane</location>
        <topology evidence="2 14">Multi-pass membrane protein</topology>
    </subcellularLocation>
</comment>
<name>A0A1B7L5I3_9ENTR</name>
<keyword evidence="7" id="KW-0533">Nickel</keyword>
<organism evidence="15 16">
    <name type="scientific">Mangrovibacter phragmitis</name>
    <dbReference type="NCBI Taxonomy" id="1691903"/>
    <lineage>
        <taxon>Bacteria</taxon>
        <taxon>Pseudomonadati</taxon>
        <taxon>Pseudomonadota</taxon>
        <taxon>Gammaproteobacteria</taxon>
        <taxon>Enterobacterales</taxon>
        <taxon>Enterobacteriaceae</taxon>
        <taxon>Mangrovibacter</taxon>
    </lineage>
</organism>
<evidence type="ECO:0000256" key="13">
    <source>
        <dbReference type="ARBA" id="ARBA00023285"/>
    </source>
</evidence>
<dbReference type="GO" id="GO:0015099">
    <property type="term" value="F:nickel cation transmembrane transporter activity"/>
    <property type="evidence" value="ECO:0007669"/>
    <property type="project" value="UniProtKB-UniRule"/>
</dbReference>
<evidence type="ECO:0000256" key="3">
    <source>
        <dbReference type="ARBA" id="ARBA00010428"/>
    </source>
</evidence>
<dbReference type="GO" id="GO:0006824">
    <property type="term" value="P:cobalt ion transport"/>
    <property type="evidence" value="ECO:0007669"/>
    <property type="project" value="UniProtKB-KW"/>
</dbReference>
<feature type="transmembrane region" description="Helical" evidence="14">
    <location>
        <begin position="143"/>
        <end position="162"/>
    </location>
</feature>
<proteinExistence type="inferred from homology"/>
<evidence type="ECO:0000256" key="5">
    <source>
        <dbReference type="ARBA" id="ARBA00022448"/>
    </source>
</evidence>
<reference evidence="16" key="1">
    <citation type="submission" date="2016-05" db="EMBL/GenBank/DDBJ databases">
        <authorList>
            <person name="Behera P."/>
            <person name="Vaishampayan P."/>
            <person name="Singh N."/>
            <person name="Raina V."/>
            <person name="Suar M."/>
            <person name="Pattnaik A."/>
            <person name="Rastogi G."/>
        </authorList>
    </citation>
    <scope>NUCLEOTIDE SEQUENCE [LARGE SCALE GENOMIC DNA]</scope>
    <source>
        <strain evidence="16">MP23</strain>
    </source>
</reference>
<dbReference type="InterPro" id="IPR011541">
    <property type="entry name" value="Ni/Co_transpt_high_affinity"/>
</dbReference>
<evidence type="ECO:0000256" key="6">
    <source>
        <dbReference type="ARBA" id="ARBA00022475"/>
    </source>
</evidence>
<keyword evidence="11" id="KW-0921">Nickel transport</keyword>
<dbReference type="PANTHER" id="PTHR40659">
    <property type="entry name" value="NICKEL/COBALT EFFLUX SYSTEM RCNA"/>
    <property type="match status" value="1"/>
</dbReference>
<dbReference type="GO" id="GO:0032025">
    <property type="term" value="P:response to cobalt ion"/>
    <property type="evidence" value="ECO:0007669"/>
    <property type="project" value="TreeGrafter"/>
</dbReference>
<keyword evidence="6" id="KW-1003">Cell membrane</keyword>
<keyword evidence="5 14" id="KW-0813">Transport</keyword>
<keyword evidence="9 14" id="KW-1133">Transmembrane helix</keyword>
<dbReference type="GO" id="GO:0046583">
    <property type="term" value="F:monoatomic cation efflux transmembrane transporter activity"/>
    <property type="evidence" value="ECO:0007669"/>
    <property type="project" value="TreeGrafter"/>
</dbReference>
<comment type="caution">
    <text evidence="15">The sequence shown here is derived from an EMBL/GenBank/DDBJ whole genome shotgun (WGS) entry which is preliminary data.</text>
</comment>
<evidence type="ECO:0000256" key="1">
    <source>
        <dbReference type="ARBA" id="ARBA00002510"/>
    </source>
</evidence>
<dbReference type="GO" id="GO:0010045">
    <property type="term" value="P:response to nickel cation"/>
    <property type="evidence" value="ECO:0007669"/>
    <property type="project" value="TreeGrafter"/>
</dbReference>
<feature type="transmembrane region" description="Helical" evidence="14">
    <location>
        <begin position="107"/>
        <end position="131"/>
    </location>
</feature>
<evidence type="ECO:0000256" key="10">
    <source>
        <dbReference type="ARBA" id="ARBA00023065"/>
    </source>
</evidence>
<evidence type="ECO:0000313" key="15">
    <source>
        <dbReference type="EMBL" id="OAT77659.1"/>
    </source>
</evidence>
<evidence type="ECO:0000256" key="8">
    <source>
        <dbReference type="ARBA" id="ARBA00022692"/>
    </source>
</evidence>
<evidence type="ECO:0000256" key="11">
    <source>
        <dbReference type="ARBA" id="ARBA00023112"/>
    </source>
</evidence>
<dbReference type="InterPro" id="IPR051224">
    <property type="entry name" value="NiCoT_RcnA"/>
</dbReference>
<keyword evidence="13" id="KW-0170">Cobalt</keyword>
<evidence type="ECO:0000313" key="16">
    <source>
        <dbReference type="Proteomes" id="UP000078225"/>
    </source>
</evidence>
<keyword evidence="12 14" id="KW-0472">Membrane</keyword>
<feature type="transmembrane region" description="Helical" evidence="14">
    <location>
        <begin position="241"/>
        <end position="266"/>
    </location>
</feature>
<keyword evidence="4" id="KW-0171">Cobalt transport</keyword>
<sequence length="325" mass="35502">MVTHSLSRTTRYAALPLLVLAVLTVAIFLHAHWGAFLQWCLAVQISLHRYLVMYLLQLNNHQYSGGMWLLVGSFMYGVLHAIGPGHGKFIVTTWITTHQENTAVTRIIPFVGSLLQGVSAILFVFILAVGFNLASGSLSQSRWYIEKISAVFIGLFGLWVIFQALKSLQPRKLTIRRVQPVPGEPYNHAHHENCGCAHHHIPAVPLAQASWKIRLGVMFTVGARPCSGAIMILMFANALGIVTWGIAAVMTMALGTGLSIMGLSLAVRYAREKTLAMFGGHTANYQWLLPCIRVLGGILLVLFATVLFLTVIPVSANGDYIAAGC</sequence>
<evidence type="ECO:0000256" key="14">
    <source>
        <dbReference type="RuleBase" id="RU362101"/>
    </source>
</evidence>
<feature type="transmembrane region" description="Helical" evidence="14">
    <location>
        <begin position="12"/>
        <end position="30"/>
    </location>
</feature>
<dbReference type="EMBL" id="LYRP01000006">
    <property type="protein sequence ID" value="OAT77659.1"/>
    <property type="molecule type" value="Genomic_DNA"/>
</dbReference>
<evidence type="ECO:0000256" key="7">
    <source>
        <dbReference type="ARBA" id="ARBA00022596"/>
    </source>
</evidence>
<evidence type="ECO:0000256" key="4">
    <source>
        <dbReference type="ARBA" id="ARBA00022426"/>
    </source>
</evidence>
<dbReference type="AlphaFoldDB" id="A0A1B7L5I3"/>
<accession>A0A1B7L5I3</accession>
<dbReference type="STRING" id="1691903.A9B99_20865"/>
<dbReference type="OrthoDB" id="9812956at2"/>
<dbReference type="GO" id="GO:0005886">
    <property type="term" value="C:plasma membrane"/>
    <property type="evidence" value="ECO:0007669"/>
    <property type="project" value="UniProtKB-SubCell"/>
</dbReference>
<keyword evidence="10" id="KW-0406">Ion transport</keyword>
<keyword evidence="16" id="KW-1185">Reference proteome</keyword>
<dbReference type="RefSeq" id="WP_064596673.1">
    <property type="nucleotide sequence ID" value="NZ_LYRP01000006.1"/>
</dbReference>
<gene>
    <name evidence="15" type="ORF">A9B99_20865</name>
</gene>
<comment type="function">
    <text evidence="1">Efflux system for nickel and cobalt.</text>
</comment>
<keyword evidence="8 14" id="KW-0812">Transmembrane</keyword>
<dbReference type="Pfam" id="PF03824">
    <property type="entry name" value="NicO"/>
    <property type="match status" value="1"/>
</dbReference>
<evidence type="ECO:0000256" key="9">
    <source>
        <dbReference type="ARBA" id="ARBA00022989"/>
    </source>
</evidence>
<dbReference type="PANTHER" id="PTHR40659:SF1">
    <property type="entry name" value="NICKEL_COBALT EFFLUX SYSTEM RCNA"/>
    <property type="match status" value="1"/>
</dbReference>
<feature type="transmembrane region" description="Helical" evidence="14">
    <location>
        <begin position="287"/>
        <end position="312"/>
    </location>
</feature>
<feature type="transmembrane region" description="Helical" evidence="14">
    <location>
        <begin position="68"/>
        <end position="87"/>
    </location>
</feature>
<dbReference type="Proteomes" id="UP000078225">
    <property type="component" value="Unassembled WGS sequence"/>
</dbReference>
<protein>
    <recommendedName>
        <fullName evidence="14">Nickel/cobalt efflux system</fullName>
    </recommendedName>
</protein>
<evidence type="ECO:0000256" key="12">
    <source>
        <dbReference type="ARBA" id="ARBA00023136"/>
    </source>
</evidence>
<comment type="similarity">
    <text evidence="3">Belongs to the NiCoT transporter (TC 2.A.52) family. RcnA subfamily.</text>
</comment>
<evidence type="ECO:0000256" key="2">
    <source>
        <dbReference type="ARBA" id="ARBA00004651"/>
    </source>
</evidence>